<comment type="similarity">
    <text evidence="2 6">Belongs to the FKBP-type PPIase family.</text>
</comment>
<dbReference type="Pfam" id="PF00254">
    <property type="entry name" value="FKBP_C"/>
    <property type="match status" value="1"/>
</dbReference>
<feature type="domain" description="PPIase FKBP-type" evidence="9">
    <location>
        <begin position="181"/>
        <end position="263"/>
    </location>
</feature>
<dbReference type="PANTHER" id="PTHR43811">
    <property type="entry name" value="FKBP-TYPE PEPTIDYL-PROLYL CIS-TRANS ISOMERASE FKPA"/>
    <property type="match status" value="1"/>
</dbReference>
<keyword evidence="4 5" id="KW-0413">Isomerase</keyword>
<feature type="signal peptide" evidence="8">
    <location>
        <begin position="1"/>
        <end position="27"/>
    </location>
</feature>
<dbReference type="InterPro" id="IPR001179">
    <property type="entry name" value="PPIase_FKBP_dom"/>
</dbReference>
<feature type="compositionally biased region" description="Low complexity" evidence="7">
    <location>
        <begin position="39"/>
        <end position="52"/>
    </location>
</feature>
<feature type="chain" id="PRO_5017247691" description="Peptidyl-prolyl cis-trans isomerase" evidence="8">
    <location>
        <begin position="28"/>
        <end position="273"/>
    </location>
</feature>
<dbReference type="SUPFAM" id="SSF54534">
    <property type="entry name" value="FKBP-like"/>
    <property type="match status" value="1"/>
</dbReference>
<reference evidence="10 11" key="1">
    <citation type="submission" date="2017-08" db="EMBL/GenBank/DDBJ databases">
        <title>Reclassification of Bisgaard taxon 37 and 44.</title>
        <authorList>
            <person name="Christensen H."/>
        </authorList>
    </citation>
    <scope>NUCLEOTIDE SEQUENCE [LARGE SCALE GENOMIC DNA]</scope>
    <source>
        <strain evidence="10 11">EEAB3T1</strain>
    </source>
</reference>
<dbReference type="InterPro" id="IPR046357">
    <property type="entry name" value="PPIase_dom_sf"/>
</dbReference>
<proteinExistence type="inferred from homology"/>
<dbReference type="GO" id="GO:0006457">
    <property type="term" value="P:protein folding"/>
    <property type="evidence" value="ECO:0007669"/>
    <property type="project" value="InterPro"/>
</dbReference>
<evidence type="ECO:0000313" key="11">
    <source>
        <dbReference type="Proteomes" id="UP000265964"/>
    </source>
</evidence>
<keyword evidence="3 5" id="KW-0697">Rotamase</keyword>
<dbReference type="GO" id="GO:0003755">
    <property type="term" value="F:peptidyl-prolyl cis-trans isomerase activity"/>
    <property type="evidence" value="ECO:0007669"/>
    <property type="project" value="UniProtKB-UniRule"/>
</dbReference>
<dbReference type="PROSITE" id="PS51257">
    <property type="entry name" value="PROKAR_LIPOPROTEIN"/>
    <property type="match status" value="1"/>
</dbReference>
<dbReference type="Gene3D" id="1.10.287.460">
    <property type="entry name" value="Peptidyl-prolyl cis-trans isomerase, FKBP-type, N-terminal domain"/>
    <property type="match status" value="1"/>
</dbReference>
<protein>
    <recommendedName>
        <fullName evidence="6">Peptidyl-prolyl cis-trans isomerase</fullName>
        <ecNumber evidence="6">5.2.1.8</ecNumber>
    </recommendedName>
</protein>
<evidence type="ECO:0000256" key="7">
    <source>
        <dbReference type="SAM" id="MobiDB-lite"/>
    </source>
</evidence>
<organism evidence="10 11">
    <name type="scientific">Psittacicella gerlachiana</name>
    <dbReference type="NCBI Taxonomy" id="2028574"/>
    <lineage>
        <taxon>Bacteria</taxon>
        <taxon>Pseudomonadati</taxon>
        <taxon>Pseudomonadota</taxon>
        <taxon>Gammaproteobacteria</taxon>
        <taxon>Pasteurellales</taxon>
        <taxon>Psittacicellaceae</taxon>
        <taxon>Psittacicella</taxon>
    </lineage>
</organism>
<dbReference type="AlphaFoldDB" id="A0A3A1Y7N0"/>
<gene>
    <name evidence="10" type="ORF">CKF59_05635</name>
</gene>
<evidence type="ECO:0000256" key="8">
    <source>
        <dbReference type="SAM" id="SignalP"/>
    </source>
</evidence>
<sequence length="273" mass="29128">MKLFAGKTKSALTLVAATILALGTLTACNKETTQAQASTTQTTQAQTANNQTKEGDQSVTATAEDLKNVSELAILVVNDLKTQLNLTDDELKAFAEGVQKFVSGSATELNQEQAQALTTYLNARAQKVMLDNLAVQAEANGKAGKEAMEKFAKDHPNAVKDESGIIYVIENQGKGEKIRATDTVKVKYKGSFVDGRVFDENQEGVEFPLNGVIPGFSEAITKLNVGGKILVLIPPQLAYGERGNQAIPPRSTLQFEIEVLSAKPEASTAPASK</sequence>
<feature type="region of interest" description="Disordered" evidence="7">
    <location>
        <begin position="39"/>
        <end position="59"/>
    </location>
</feature>
<keyword evidence="11" id="KW-1185">Reference proteome</keyword>
<evidence type="ECO:0000256" key="6">
    <source>
        <dbReference type="RuleBase" id="RU003915"/>
    </source>
</evidence>
<dbReference type="PANTHER" id="PTHR43811:SF19">
    <property type="entry name" value="39 KDA FK506-BINDING NUCLEAR PROTEIN"/>
    <property type="match status" value="1"/>
</dbReference>
<comment type="catalytic activity">
    <reaction evidence="1 5 6">
        <text>[protein]-peptidylproline (omega=180) = [protein]-peptidylproline (omega=0)</text>
        <dbReference type="Rhea" id="RHEA:16237"/>
        <dbReference type="Rhea" id="RHEA-COMP:10747"/>
        <dbReference type="Rhea" id="RHEA-COMP:10748"/>
        <dbReference type="ChEBI" id="CHEBI:83833"/>
        <dbReference type="ChEBI" id="CHEBI:83834"/>
        <dbReference type="EC" id="5.2.1.8"/>
    </reaction>
</comment>
<evidence type="ECO:0000313" key="10">
    <source>
        <dbReference type="EMBL" id="RIY34303.1"/>
    </source>
</evidence>
<evidence type="ECO:0000256" key="4">
    <source>
        <dbReference type="ARBA" id="ARBA00023235"/>
    </source>
</evidence>
<keyword evidence="8" id="KW-0732">Signal</keyword>
<dbReference type="InterPro" id="IPR036944">
    <property type="entry name" value="PPIase_FKBP_N_sf"/>
</dbReference>
<dbReference type="EC" id="5.2.1.8" evidence="6"/>
<dbReference type="InterPro" id="IPR000774">
    <property type="entry name" value="PPIase_FKBP_N"/>
</dbReference>
<accession>A0A3A1Y7N0</accession>
<dbReference type="OrthoDB" id="9814548at2"/>
<dbReference type="RefSeq" id="WP_119534984.1">
    <property type="nucleotide sequence ID" value="NZ_NRJF01000168.1"/>
</dbReference>
<dbReference type="Proteomes" id="UP000265964">
    <property type="component" value="Unassembled WGS sequence"/>
</dbReference>
<evidence type="ECO:0000256" key="2">
    <source>
        <dbReference type="ARBA" id="ARBA00006577"/>
    </source>
</evidence>
<evidence type="ECO:0000256" key="1">
    <source>
        <dbReference type="ARBA" id="ARBA00000971"/>
    </source>
</evidence>
<evidence type="ECO:0000256" key="5">
    <source>
        <dbReference type="PROSITE-ProRule" id="PRU00277"/>
    </source>
</evidence>
<dbReference type="Pfam" id="PF01346">
    <property type="entry name" value="FKBP_N"/>
    <property type="match status" value="1"/>
</dbReference>
<evidence type="ECO:0000259" key="9">
    <source>
        <dbReference type="PROSITE" id="PS50059"/>
    </source>
</evidence>
<dbReference type="EMBL" id="NRJF01000168">
    <property type="protein sequence ID" value="RIY34303.1"/>
    <property type="molecule type" value="Genomic_DNA"/>
</dbReference>
<dbReference type="Gene3D" id="3.10.50.40">
    <property type="match status" value="1"/>
</dbReference>
<comment type="caution">
    <text evidence="10">The sequence shown here is derived from an EMBL/GenBank/DDBJ whole genome shotgun (WGS) entry which is preliminary data.</text>
</comment>
<dbReference type="PROSITE" id="PS50059">
    <property type="entry name" value="FKBP_PPIASE"/>
    <property type="match status" value="1"/>
</dbReference>
<name>A0A3A1Y7N0_9GAMM</name>
<evidence type="ECO:0000256" key="3">
    <source>
        <dbReference type="ARBA" id="ARBA00023110"/>
    </source>
</evidence>